<dbReference type="KEGG" id="vg:77931471"/>
<keyword evidence="2" id="KW-0482">Metalloprotease</keyword>
<dbReference type="Pfam" id="PF10263">
    <property type="entry name" value="SprT-like"/>
    <property type="match status" value="1"/>
</dbReference>
<dbReference type="Proteomes" id="UP000327392">
    <property type="component" value="Segment"/>
</dbReference>
<dbReference type="RefSeq" id="YP_010655605.1">
    <property type="nucleotide sequence ID" value="NC_070829.1"/>
</dbReference>
<accession>A0A5J6D743</accession>
<evidence type="ECO:0000313" key="2">
    <source>
        <dbReference type="EMBL" id="QEQ93692.1"/>
    </source>
</evidence>
<evidence type="ECO:0000313" key="3">
    <source>
        <dbReference type="Proteomes" id="UP000327392"/>
    </source>
</evidence>
<keyword evidence="3" id="KW-1185">Reference proteome</keyword>
<name>A0A5J6D743_9CAUD</name>
<keyword evidence="2" id="KW-0378">Hydrolase</keyword>
<evidence type="ECO:0000259" key="1">
    <source>
        <dbReference type="Pfam" id="PF10263"/>
    </source>
</evidence>
<sequence>MMTNLLMEHGLYQQGWRFNWMNRRNTYGLCRYTQKLVQLSIMFVDHNDEEKVLEVCRHEVAHALTPGAKHGWEWQIIARQLGVDDPRPCTDAAQLPPARYQATCPSCSKLYSKSRPPKPSVNGRFYYCPPCWKKNAGLSHDDRKAAAELVYADSLASRVADVPRKRLSVPVSAAQSAPSVVAQSAPASSPNAFTAPQLAAAMKVDPKKFRAWLRRWSLAANYQVGPGGAYAFTADQVADVVRAWNATH</sequence>
<dbReference type="GO" id="GO:0006508">
    <property type="term" value="P:proteolysis"/>
    <property type="evidence" value="ECO:0007669"/>
    <property type="project" value="UniProtKB-KW"/>
</dbReference>
<keyword evidence="2" id="KW-0645">Protease</keyword>
<dbReference type="GO" id="GO:0006950">
    <property type="term" value="P:response to stress"/>
    <property type="evidence" value="ECO:0007669"/>
    <property type="project" value="UniProtKB-ARBA"/>
</dbReference>
<reference evidence="2 3" key="1">
    <citation type="submission" date="2019-07" db="EMBL/GenBank/DDBJ databases">
        <authorList>
            <person name="Mandava P."/>
            <person name="Ferry J.C."/>
            <person name="Fallon S.M."/>
            <person name="Hajdenberg M."/>
            <person name="Sharma E."/>
            <person name="Shaffer C.D."/>
            <person name="Weston-Hafer K.A."/>
            <person name="Garlena R.A."/>
            <person name="Russell D.A."/>
            <person name="Pope W.H."/>
            <person name="Jacobs-Sera D."/>
            <person name="Hatfull G.F."/>
        </authorList>
    </citation>
    <scope>NUCLEOTIDE SEQUENCE [LARGE SCALE GENOMIC DNA]</scope>
</reference>
<protein>
    <submittedName>
        <fullName evidence="2">Metalloprotease</fullName>
    </submittedName>
</protein>
<dbReference type="GO" id="GO:0008237">
    <property type="term" value="F:metallopeptidase activity"/>
    <property type="evidence" value="ECO:0007669"/>
    <property type="project" value="UniProtKB-KW"/>
</dbReference>
<feature type="domain" description="SprT-like" evidence="1">
    <location>
        <begin position="8"/>
        <end position="83"/>
    </location>
</feature>
<proteinExistence type="predicted"/>
<dbReference type="GeneID" id="77931471"/>
<organism evidence="2 3">
    <name type="scientific">Streptomyces phage Zuko</name>
    <dbReference type="NCBI Taxonomy" id="2601695"/>
    <lineage>
        <taxon>Viruses</taxon>
        <taxon>Duplodnaviria</taxon>
        <taxon>Heunggongvirae</taxon>
        <taxon>Uroviricota</taxon>
        <taxon>Caudoviricetes</taxon>
        <taxon>Zukovirus</taxon>
        <taxon>Zukovirus zuko</taxon>
    </lineage>
</organism>
<dbReference type="EMBL" id="MN204493">
    <property type="protein sequence ID" value="QEQ93692.1"/>
    <property type="molecule type" value="Genomic_DNA"/>
</dbReference>
<gene>
    <name evidence="2" type="primary">116</name>
    <name evidence="2" type="ORF">SEA_ZUKO_116</name>
</gene>
<dbReference type="InterPro" id="IPR006640">
    <property type="entry name" value="SprT-like_domain"/>
</dbReference>